<evidence type="ECO:0000313" key="2">
    <source>
        <dbReference type="Proteomes" id="UP000050562"/>
    </source>
</evidence>
<proteinExistence type="predicted"/>
<dbReference type="PATRIC" id="fig|251707.3.peg.2169"/>
<dbReference type="InterPro" id="IPR027417">
    <property type="entry name" value="P-loop_NTPase"/>
</dbReference>
<organism evidence="1 2">
    <name type="scientific">Pseudomonas syringae pv. primulae</name>
    <dbReference type="NCBI Taxonomy" id="251707"/>
    <lineage>
        <taxon>Bacteria</taxon>
        <taxon>Pseudomonadati</taxon>
        <taxon>Pseudomonadota</taxon>
        <taxon>Gammaproteobacteria</taxon>
        <taxon>Pseudomonadales</taxon>
        <taxon>Pseudomonadaceae</taxon>
        <taxon>Pseudomonas</taxon>
    </lineage>
</organism>
<gene>
    <name evidence="1" type="ORF">ALO52_200158</name>
</gene>
<name>A0A0Q0DCR1_9PSED</name>
<comment type="caution">
    <text evidence="1">The sequence shown here is derived from an EMBL/GenBank/DDBJ whole genome shotgun (WGS) entry which is preliminary data.</text>
</comment>
<reference evidence="1 2" key="1">
    <citation type="submission" date="2015-09" db="EMBL/GenBank/DDBJ databases">
        <title>Genome announcement of multiple Pseudomonas syringae strains.</title>
        <authorList>
            <person name="Thakur S."/>
            <person name="Wang P.W."/>
            <person name="Gong Y."/>
            <person name="Weir B.S."/>
            <person name="Guttman D.S."/>
        </authorList>
    </citation>
    <scope>NUCLEOTIDE SEQUENCE [LARGE SCALE GENOMIC DNA]</scope>
    <source>
        <strain evidence="1 2">ICMP3956</strain>
    </source>
</reference>
<sequence>MNASTKSIDSSVLSTTLQHRADYIPLEDLHRETSDGGALFQRVTLELTNKALRTVVGPRGCGKTHMMRFAWLSCRENKNKPFAIFASFQRYFRLEPLLSSNAGASQLFHSWVLARILLSTRESSEEWLPKLSVVDELLFSYGYAYESLLTLATKLERNQTIEGDLAKLSDSLSIDRVKRIVDELCHTAGRKFSVLLLDDAAMTLTPEYLIEFLDIARSLKSSTIAPKISVYPGTTEMSPRFHMGQDAVSIPAWISTEDSEYESIMKDIAAVRVKKLESIPDDVQALLRFAAFGVPRAYLTMLEDYQRGGFRTAQQGVTRIINEHLSARLGEFRTLGKKAPKLEILVASGEKLVHAICVSLKDYNRPLLKRQEKGITYGLRTEVIEPLLERTLRLLIEAGLIFDDGEVKHGTPLRIYKKFIPHSSLLLNIGAFIAEEGSGSIKQNLEAIRFKSTKHPLRKSLASIVGKEFVKGLSLALPQCANCKERRLSDNQRFCHACGHQLVDASAFHQCLDALIDEVPGLTDWQRNQIREHLPFFRTIRDYLAKQDPAADLLSVSGFGRRRTARIVDVLNSFVDDYLS</sequence>
<dbReference type="EMBL" id="LJRC01000145">
    <property type="protein sequence ID" value="KPY36491.1"/>
    <property type="molecule type" value="Genomic_DNA"/>
</dbReference>
<dbReference type="Proteomes" id="UP000050562">
    <property type="component" value="Unassembled WGS sequence"/>
</dbReference>
<dbReference type="AlphaFoldDB" id="A0A0Q0DCR1"/>
<protein>
    <submittedName>
        <fullName evidence="1">3-hydroxyacyl-CoA dehydrogenase</fullName>
    </submittedName>
</protein>
<accession>A0A0Q0DCR1</accession>
<dbReference type="SUPFAM" id="SSF52540">
    <property type="entry name" value="P-loop containing nucleoside triphosphate hydrolases"/>
    <property type="match status" value="1"/>
</dbReference>
<evidence type="ECO:0000313" key="1">
    <source>
        <dbReference type="EMBL" id="KPY36491.1"/>
    </source>
</evidence>